<evidence type="ECO:0000313" key="1">
    <source>
        <dbReference type="EMBL" id="KAF3457676.1"/>
    </source>
</evidence>
<protein>
    <recommendedName>
        <fullName evidence="3">RNase H type-1 domain-containing protein</fullName>
    </recommendedName>
</protein>
<evidence type="ECO:0008006" key="3">
    <source>
        <dbReference type="Google" id="ProtNLM"/>
    </source>
</evidence>
<accession>A0A8K0HS42</accession>
<sequence>MEEFSMLKESDKQHCFTASSPSSSIRWVSPSIKWIKVNVDAAHIENGSAAAMVVRNENGKLLLLFSTLTNCRSPFERKLEALNWATTFAEAGN</sequence>
<name>A0A8K0HS42_9ROSA</name>
<reference evidence="1" key="1">
    <citation type="submission" date="2020-03" db="EMBL/GenBank/DDBJ databases">
        <title>A high-quality chromosome-level genome assembly of a woody plant with both climbing and erect habits, Rhamnella rubrinervis.</title>
        <authorList>
            <person name="Lu Z."/>
            <person name="Yang Y."/>
            <person name="Zhu X."/>
            <person name="Sun Y."/>
        </authorList>
    </citation>
    <scope>NUCLEOTIDE SEQUENCE</scope>
    <source>
        <strain evidence="1">BYM</strain>
        <tissue evidence="1">Leaf</tissue>
    </source>
</reference>
<gene>
    <name evidence="1" type="ORF">FNV43_RR02334</name>
</gene>
<comment type="caution">
    <text evidence="1">The sequence shown here is derived from an EMBL/GenBank/DDBJ whole genome shotgun (WGS) entry which is preliminary data.</text>
</comment>
<keyword evidence="2" id="KW-1185">Reference proteome</keyword>
<evidence type="ECO:0000313" key="2">
    <source>
        <dbReference type="Proteomes" id="UP000796880"/>
    </source>
</evidence>
<proteinExistence type="predicted"/>
<dbReference type="EMBL" id="VOIH02000001">
    <property type="protein sequence ID" value="KAF3457676.1"/>
    <property type="molecule type" value="Genomic_DNA"/>
</dbReference>
<organism evidence="1 2">
    <name type="scientific">Rhamnella rubrinervis</name>
    <dbReference type="NCBI Taxonomy" id="2594499"/>
    <lineage>
        <taxon>Eukaryota</taxon>
        <taxon>Viridiplantae</taxon>
        <taxon>Streptophyta</taxon>
        <taxon>Embryophyta</taxon>
        <taxon>Tracheophyta</taxon>
        <taxon>Spermatophyta</taxon>
        <taxon>Magnoliopsida</taxon>
        <taxon>eudicotyledons</taxon>
        <taxon>Gunneridae</taxon>
        <taxon>Pentapetalae</taxon>
        <taxon>rosids</taxon>
        <taxon>fabids</taxon>
        <taxon>Rosales</taxon>
        <taxon>Rhamnaceae</taxon>
        <taxon>rhamnoid group</taxon>
        <taxon>Rhamneae</taxon>
        <taxon>Rhamnella</taxon>
    </lineage>
</organism>
<dbReference type="AlphaFoldDB" id="A0A8K0HS42"/>
<dbReference type="Proteomes" id="UP000796880">
    <property type="component" value="Unassembled WGS sequence"/>
</dbReference>